<sequence length="104" mass="12217">MNRKELLEAIEQKKCELNKLNELLSKSREEESVIKITIEGKNRKECLNLTIPTALENDVIKEVTNTLNDFKIENNKDLDEDDDLIQEFIKFAKSNNLSIYEFRL</sequence>
<dbReference type="EMBL" id="BK016180">
    <property type="protein sequence ID" value="DAG00378.1"/>
    <property type="molecule type" value="Genomic_DNA"/>
</dbReference>
<name>A0A8S5V0V0_9CAUD</name>
<evidence type="ECO:0000256" key="1">
    <source>
        <dbReference type="SAM" id="Coils"/>
    </source>
</evidence>
<accession>A0A8S5V0V0</accession>
<proteinExistence type="predicted"/>
<evidence type="ECO:0000313" key="2">
    <source>
        <dbReference type="EMBL" id="DAG00378.1"/>
    </source>
</evidence>
<reference evidence="2" key="1">
    <citation type="journal article" date="2021" name="Proc. Natl. Acad. Sci. U.S.A.">
        <title>A Catalog of Tens of Thousands of Viruses from Human Metagenomes Reveals Hidden Associations with Chronic Diseases.</title>
        <authorList>
            <person name="Tisza M.J."/>
            <person name="Buck C.B."/>
        </authorList>
    </citation>
    <scope>NUCLEOTIDE SEQUENCE</scope>
    <source>
        <strain evidence="2">Ct3r22</strain>
    </source>
</reference>
<keyword evidence="1" id="KW-0175">Coiled coil</keyword>
<protein>
    <submittedName>
        <fullName evidence="2">Uncharacterized protein</fullName>
    </submittedName>
</protein>
<feature type="coiled-coil region" evidence="1">
    <location>
        <begin position="3"/>
        <end position="30"/>
    </location>
</feature>
<organism evidence="2">
    <name type="scientific">Siphoviridae sp. ct3r22</name>
    <dbReference type="NCBI Taxonomy" id="2825325"/>
    <lineage>
        <taxon>Viruses</taxon>
        <taxon>Duplodnaviria</taxon>
        <taxon>Heunggongvirae</taxon>
        <taxon>Uroviricota</taxon>
        <taxon>Caudoviricetes</taxon>
    </lineage>
</organism>